<dbReference type="Gene3D" id="3.20.20.140">
    <property type="entry name" value="Metal-dependent hydrolases"/>
    <property type="match status" value="1"/>
</dbReference>
<dbReference type="Pfam" id="PF07969">
    <property type="entry name" value="Amidohydro_3"/>
    <property type="match status" value="1"/>
</dbReference>
<dbReference type="SUPFAM" id="SSF51556">
    <property type="entry name" value="Metallo-dependent hydrolases"/>
    <property type="match status" value="1"/>
</dbReference>
<feature type="region of interest" description="Disordered" evidence="1">
    <location>
        <begin position="543"/>
        <end position="574"/>
    </location>
</feature>
<evidence type="ECO:0000313" key="3">
    <source>
        <dbReference type="EMBL" id="UTV30538.1"/>
    </source>
</evidence>
<dbReference type="EMBL" id="CP101509">
    <property type="protein sequence ID" value="UTV30538.1"/>
    <property type="molecule type" value="Genomic_DNA"/>
</dbReference>
<name>A0ABY5GQH5_9GAMM</name>
<dbReference type="Gene3D" id="3.10.310.70">
    <property type="match status" value="1"/>
</dbReference>
<reference evidence="3" key="1">
    <citation type="submission" date="2022-07" db="EMBL/GenBank/DDBJ databases">
        <title>Genome sequencing of Photobacterium atrarenae GJH2-4.</title>
        <authorList>
            <person name="Park S.-J."/>
        </authorList>
    </citation>
    <scope>NUCLEOTIDE SEQUENCE</scope>
    <source>
        <strain evidence="3">GJH2-4</strain>
    </source>
</reference>
<organism evidence="3 4">
    <name type="scientific">Photobacterium atrarenae</name>
    <dbReference type="NCBI Taxonomy" id="865757"/>
    <lineage>
        <taxon>Bacteria</taxon>
        <taxon>Pseudomonadati</taxon>
        <taxon>Pseudomonadota</taxon>
        <taxon>Gammaproteobacteria</taxon>
        <taxon>Vibrionales</taxon>
        <taxon>Vibrionaceae</taxon>
        <taxon>Photobacterium</taxon>
    </lineage>
</organism>
<proteinExistence type="predicted"/>
<evidence type="ECO:0000256" key="1">
    <source>
        <dbReference type="SAM" id="MobiDB-lite"/>
    </source>
</evidence>
<dbReference type="Proteomes" id="UP001057998">
    <property type="component" value="Chromosome 2"/>
</dbReference>
<dbReference type="PANTHER" id="PTHR22642">
    <property type="entry name" value="IMIDAZOLONEPROPIONASE"/>
    <property type="match status" value="1"/>
</dbReference>
<feature type="compositionally biased region" description="Polar residues" evidence="1">
    <location>
        <begin position="559"/>
        <end position="574"/>
    </location>
</feature>
<evidence type="ECO:0000313" key="4">
    <source>
        <dbReference type="Proteomes" id="UP001057998"/>
    </source>
</evidence>
<dbReference type="InterPro" id="IPR013108">
    <property type="entry name" value="Amidohydro_3"/>
</dbReference>
<dbReference type="RefSeq" id="WP_255391897.1">
    <property type="nucleotide sequence ID" value="NZ_CP101509.1"/>
</dbReference>
<keyword evidence="4" id="KW-1185">Reference proteome</keyword>
<accession>A0ABY5GQH5</accession>
<gene>
    <name evidence="3" type="ORF">NNL38_18395</name>
</gene>
<dbReference type="InterPro" id="IPR032466">
    <property type="entry name" value="Metal_Hydrolase"/>
</dbReference>
<dbReference type="InterPro" id="IPR011059">
    <property type="entry name" value="Metal-dep_hydrolase_composite"/>
</dbReference>
<dbReference type="Gene3D" id="2.30.40.10">
    <property type="entry name" value="Urease, subunit C, domain 1"/>
    <property type="match status" value="1"/>
</dbReference>
<evidence type="ECO:0000259" key="2">
    <source>
        <dbReference type="Pfam" id="PF07969"/>
    </source>
</evidence>
<dbReference type="InterPro" id="IPR033932">
    <property type="entry name" value="YtcJ-like"/>
</dbReference>
<sequence length="574" mass="64364">MLKDKQTLLPGLIEPHVHIVPTALTMGWLDVGPYCGQDLIKNYKFEYIENKLIEKNAEFDEKDPDKKDWILGIGVDPALMPFEDNDKQLAVINIKKLDKIEKVNERAVYLISASMHTVYINTKALDLIVEHLSKQPEWTPKKLVEFRELVEGQGALQELEQTMYGYEAIPERQRKQINLDLEQHVEDIFATANQRGVTTMFEAGMRFESVDNNGKIQSKMISTLNKFRATHPHNVRVGYALLCDTEQSAKELPQFKPLTEPDMGTLFQSAVKLVSDGSNQGLTGYQSTPYCCDPKDNKGIFNFSYQPDTTPCDPEQNSDGKPCYQPLVDEVVKKGWPMLIHANGNLAVDYALAVYETALKGPTGQPGLEKRHRIEHCSLLSDASAEKMIALGISPSFLIGHVGYWGYAFEQVIFKEKAQLLDRCKTMLDKGARITLHSDLSVTPLGPLRMMEQAVTRVMEKSPDLSVLNGSERITREEALRAITLDAAWQCHIDEWAGSLAQGKLADYVILEDDPITLDDSKKIRDIGVLQTWVGGKLRYVGNSEQQSEPCAEEKSEPSAEQTDDCVSTELTPA</sequence>
<dbReference type="CDD" id="cd01300">
    <property type="entry name" value="YtcJ_like"/>
    <property type="match status" value="1"/>
</dbReference>
<feature type="domain" description="Amidohydrolase 3" evidence="2">
    <location>
        <begin position="7"/>
        <end position="540"/>
    </location>
</feature>
<protein>
    <submittedName>
        <fullName evidence="3">Amidohydrolase</fullName>
    </submittedName>
</protein>
<dbReference type="PANTHER" id="PTHR22642:SF2">
    <property type="entry name" value="PROTEIN LONG AFTER FAR-RED 3"/>
    <property type="match status" value="1"/>
</dbReference>